<dbReference type="InterPro" id="IPR052724">
    <property type="entry name" value="GT117_domain-containing"/>
</dbReference>
<evidence type="ECO:0000256" key="1">
    <source>
        <dbReference type="SAM" id="Phobius"/>
    </source>
</evidence>
<dbReference type="HOGENOM" id="CLU_019631_1_0_1"/>
<feature type="transmembrane region" description="Helical" evidence="1">
    <location>
        <begin position="452"/>
        <end position="470"/>
    </location>
</feature>
<protein>
    <submittedName>
        <fullName evidence="2">Uncharacterized protein AlNc14C131G6967</fullName>
    </submittedName>
    <submittedName>
        <fullName evidence="3">Uncharacterized protein AlNc14C136G7090</fullName>
    </submittedName>
</protein>
<gene>
    <name evidence="2" type="primary">AlNc14C131G6967</name>
    <name evidence="3" type="synonym">AlNc14C136G7090</name>
    <name evidence="2" type="ORF">ALNC14_078610</name>
    <name evidence="3" type="ORF">ALNC14_080000</name>
</gene>
<dbReference type="AlphaFoldDB" id="F0WKB4"/>
<feature type="transmembrane region" description="Helical" evidence="1">
    <location>
        <begin position="215"/>
        <end position="241"/>
    </location>
</feature>
<feature type="transmembrane region" description="Helical" evidence="1">
    <location>
        <begin position="385"/>
        <end position="403"/>
    </location>
</feature>
<evidence type="ECO:0000313" key="3">
    <source>
        <dbReference type="EMBL" id="CCA21857.1"/>
    </source>
</evidence>
<feature type="transmembrane region" description="Helical" evidence="1">
    <location>
        <begin position="157"/>
        <end position="178"/>
    </location>
</feature>
<accession>F0WKB4</accession>
<proteinExistence type="predicted"/>
<evidence type="ECO:0000313" key="2">
    <source>
        <dbReference type="EMBL" id="CCA21718.1"/>
    </source>
</evidence>
<dbReference type="EMBL" id="FR824176">
    <property type="protein sequence ID" value="CCA21718.1"/>
    <property type="molecule type" value="Genomic_DNA"/>
</dbReference>
<keyword evidence="1" id="KW-1133">Transmembrane helix</keyword>
<feature type="transmembrane region" description="Helical" evidence="1">
    <location>
        <begin position="423"/>
        <end position="440"/>
    </location>
</feature>
<reference evidence="2" key="2">
    <citation type="submission" date="2011-02" db="EMBL/GenBank/DDBJ databases">
        <authorList>
            <person name="MacLean D."/>
        </authorList>
    </citation>
    <scope>NUCLEOTIDE SEQUENCE</scope>
</reference>
<feature type="transmembrane region" description="Helical" evidence="1">
    <location>
        <begin position="119"/>
        <end position="145"/>
    </location>
</feature>
<reference evidence="2" key="1">
    <citation type="journal article" date="2011" name="PLoS Biol.">
        <title>Gene gain and loss during evolution of obligate parasitism in the white rust pathogen of Arabidopsis thaliana.</title>
        <authorList>
            <person name="Kemen E."/>
            <person name="Gardiner A."/>
            <person name="Schultz-Larsen T."/>
            <person name="Kemen A.C."/>
            <person name="Balmuth A.L."/>
            <person name="Robert-Seilaniantz A."/>
            <person name="Bailey K."/>
            <person name="Holub E."/>
            <person name="Studholme D.J."/>
            <person name="Maclean D."/>
            <person name="Jones J.D."/>
        </authorList>
    </citation>
    <scope>NUCLEOTIDE SEQUENCE</scope>
</reference>
<keyword evidence="1" id="KW-0472">Membrane</keyword>
<organism evidence="2">
    <name type="scientific">Albugo laibachii Nc14</name>
    <dbReference type="NCBI Taxonomy" id="890382"/>
    <lineage>
        <taxon>Eukaryota</taxon>
        <taxon>Sar</taxon>
        <taxon>Stramenopiles</taxon>
        <taxon>Oomycota</taxon>
        <taxon>Peronosporomycetes</taxon>
        <taxon>Albuginales</taxon>
        <taxon>Albuginaceae</taxon>
        <taxon>Albugo</taxon>
    </lineage>
</organism>
<name>F0WKB4_9STRA</name>
<keyword evidence="1" id="KW-0812">Transmembrane</keyword>
<dbReference type="EMBL" id="FR824181">
    <property type="protein sequence ID" value="CCA21857.1"/>
    <property type="molecule type" value="Genomic_DNA"/>
</dbReference>
<dbReference type="PANTHER" id="PTHR16214">
    <property type="entry name" value="TRANSMEMBRANE PROTEIN 260"/>
    <property type="match status" value="1"/>
</dbReference>
<dbReference type="InterPro" id="IPR021280">
    <property type="entry name" value="TMEM260-like"/>
</dbReference>
<feature type="transmembrane region" description="Helical" evidence="1">
    <location>
        <begin position="261"/>
        <end position="278"/>
    </location>
</feature>
<feature type="transmembrane region" description="Helical" evidence="1">
    <location>
        <begin position="185"/>
        <end position="203"/>
    </location>
</feature>
<feature type="transmembrane region" description="Helical" evidence="1">
    <location>
        <begin position="340"/>
        <end position="358"/>
    </location>
</feature>
<dbReference type="Pfam" id="PF11028">
    <property type="entry name" value="TMEM260-like"/>
    <property type="match status" value="1"/>
</dbReference>
<dbReference type="PANTHER" id="PTHR16214:SF3">
    <property type="entry name" value="TRANSMEMBRANE PROTEIN 260"/>
    <property type="match status" value="1"/>
</dbReference>
<sequence length="819" mass="93924">MCSMVSTATVTISECGKQASSINKPRQIGLAFVSWKQPRTPNADKIIEKFLFMLVLSVYMNTLYPSIPGGDSGELVAESCHLGVAHPPGYPLYILIHHACLQSMRFLESLSVISKISPAVVANSVSALCDTFTTIFLFRSILIWITWPHYDPKRIPLYAPTAAAIAAGLFAFSPLIWTYAVSAEVFALNNLLAGALLHILVRYGCAPRFRAAISGAFLCGIALCNQHTIILMELPIMVWVLRHRFGVNMQRGKMRLFFNELLSLFAAFVAGLSLYLYLPLTAVWNPQPGSWGHVSSLGGLWHHLRRGDYGTFRLFSTLEATEGVWQRIRLYFCDLHTNQGLYVVIPVALIGVVSSLCLPQIPKSVSMRTKAQKSAISECISKRDVALLITVSYICYILGFHALSNLPLNQGLTYGVHMRFWQQPNILVFFFVGEGLWRVLKSIADHSTRLANVLSLGCTALVLIQLYRWYFLMDQSESWYVRRYARALLNPLPRRAILIVNYDLQWTSLRYLQQCEMIRKDVILLNLSMMTYWWFDRKRSQYPSLVFPGSRLTLSSGEGFTFLSFLNANLVPNVAKNNTRIFFSGRLSPYDRGVTEKYQLVPYGMTDEIIIKTLNHKKSLHRWYRQQRKVRRIMHKRLKSLPSESKYDDKTWEWTIARDYRMRELHYATYLLEQSIAMDPQNLRFLCEATYALEYSYLFEPEMFRNPLSTLKNLGLGYAHIVKANSTFDQFGVEQDSWQWPKRGFWRAEWVDMDQPRDPFAGNTHVLSHGRQSSNKPPAAVWKDCAARRMLHIWGEWLKLEGADLDPGFATIKRLVPRF</sequence>